<evidence type="ECO:0000256" key="1">
    <source>
        <dbReference type="SAM" id="Phobius"/>
    </source>
</evidence>
<protein>
    <submittedName>
        <fullName evidence="2">Uncharacterized protein</fullName>
    </submittedName>
</protein>
<evidence type="ECO:0000313" key="2">
    <source>
        <dbReference type="EMBL" id="MPN12228.1"/>
    </source>
</evidence>
<sequence>MVAFAGGAQGVDGVKFLAAAGGAMVLFIFVLQVISAFKVFFCDKIID</sequence>
<feature type="transmembrane region" description="Helical" evidence="1">
    <location>
        <begin position="16"/>
        <end position="41"/>
    </location>
</feature>
<dbReference type="AlphaFoldDB" id="A0A645FCV7"/>
<proteinExistence type="predicted"/>
<keyword evidence="1" id="KW-0472">Membrane</keyword>
<name>A0A645FCV7_9ZZZZ</name>
<gene>
    <name evidence="2" type="ORF">SDC9_159540</name>
</gene>
<comment type="caution">
    <text evidence="2">The sequence shown here is derived from an EMBL/GenBank/DDBJ whole genome shotgun (WGS) entry which is preliminary data.</text>
</comment>
<keyword evidence="1" id="KW-1133">Transmembrane helix</keyword>
<reference evidence="2" key="1">
    <citation type="submission" date="2019-08" db="EMBL/GenBank/DDBJ databases">
        <authorList>
            <person name="Kucharzyk K."/>
            <person name="Murdoch R.W."/>
            <person name="Higgins S."/>
            <person name="Loffler F."/>
        </authorList>
    </citation>
    <scope>NUCLEOTIDE SEQUENCE</scope>
</reference>
<dbReference type="EMBL" id="VSSQ01058528">
    <property type="protein sequence ID" value="MPN12228.1"/>
    <property type="molecule type" value="Genomic_DNA"/>
</dbReference>
<accession>A0A645FCV7</accession>
<keyword evidence="1" id="KW-0812">Transmembrane</keyword>
<organism evidence="2">
    <name type="scientific">bioreactor metagenome</name>
    <dbReference type="NCBI Taxonomy" id="1076179"/>
    <lineage>
        <taxon>unclassified sequences</taxon>
        <taxon>metagenomes</taxon>
        <taxon>ecological metagenomes</taxon>
    </lineage>
</organism>